<keyword evidence="3" id="KW-0813">Transport</keyword>
<dbReference type="InterPro" id="IPR013563">
    <property type="entry name" value="Oligopep_ABC_C"/>
</dbReference>
<dbReference type="InterPro" id="IPR050388">
    <property type="entry name" value="ABC_Ni/Peptide_Import"/>
</dbReference>
<dbReference type="NCBIfam" id="TIGR01727">
    <property type="entry name" value="oligo_HPY"/>
    <property type="match status" value="2"/>
</dbReference>
<evidence type="ECO:0000256" key="4">
    <source>
        <dbReference type="ARBA" id="ARBA00022475"/>
    </source>
</evidence>
<evidence type="ECO:0000259" key="9">
    <source>
        <dbReference type="PROSITE" id="PS50893"/>
    </source>
</evidence>
<feature type="domain" description="ABC transporter" evidence="9">
    <location>
        <begin position="4"/>
        <end position="254"/>
    </location>
</feature>
<dbReference type="PROSITE" id="PS00211">
    <property type="entry name" value="ABC_TRANSPORTER_1"/>
    <property type="match status" value="2"/>
</dbReference>
<dbReference type="PANTHER" id="PTHR43297">
    <property type="entry name" value="OLIGOPEPTIDE TRANSPORT ATP-BINDING PROTEIN APPD"/>
    <property type="match status" value="1"/>
</dbReference>
<comment type="caution">
    <text evidence="10">The sequence shown here is derived from an EMBL/GenBank/DDBJ whole genome shotgun (WGS) entry which is preliminary data.</text>
</comment>
<dbReference type="InterPro" id="IPR017871">
    <property type="entry name" value="ABC_transporter-like_CS"/>
</dbReference>
<organism evidence="10 11">
    <name type="scientific">Microbacterium kribbense</name>
    <dbReference type="NCBI Taxonomy" id="433645"/>
    <lineage>
        <taxon>Bacteria</taxon>
        <taxon>Bacillati</taxon>
        <taxon>Actinomycetota</taxon>
        <taxon>Actinomycetes</taxon>
        <taxon>Micrococcales</taxon>
        <taxon>Microbacteriaceae</taxon>
        <taxon>Microbacterium</taxon>
    </lineage>
</organism>
<dbReference type="SMART" id="SM00382">
    <property type="entry name" value="AAA"/>
    <property type="match status" value="2"/>
</dbReference>
<evidence type="ECO:0000256" key="2">
    <source>
        <dbReference type="ARBA" id="ARBA00005417"/>
    </source>
</evidence>
<dbReference type="InterPro" id="IPR003439">
    <property type="entry name" value="ABC_transporter-like_ATP-bd"/>
</dbReference>
<keyword evidence="11" id="KW-1185">Reference proteome</keyword>
<dbReference type="CDD" id="cd03257">
    <property type="entry name" value="ABC_NikE_OppD_transporters"/>
    <property type="match status" value="2"/>
</dbReference>
<gene>
    <name evidence="10" type="ORF">GCM10022240_00860</name>
</gene>
<dbReference type="SUPFAM" id="SSF52540">
    <property type="entry name" value="P-loop containing nucleoside triphosphate hydrolases"/>
    <property type="match status" value="2"/>
</dbReference>
<comment type="similarity">
    <text evidence="2">Belongs to the ABC transporter superfamily.</text>
</comment>
<proteinExistence type="inferred from homology"/>
<evidence type="ECO:0000256" key="3">
    <source>
        <dbReference type="ARBA" id="ARBA00022448"/>
    </source>
</evidence>
<reference evidence="11" key="1">
    <citation type="journal article" date="2019" name="Int. J. Syst. Evol. Microbiol.">
        <title>The Global Catalogue of Microorganisms (GCM) 10K type strain sequencing project: providing services to taxonomists for standard genome sequencing and annotation.</title>
        <authorList>
            <consortium name="The Broad Institute Genomics Platform"/>
            <consortium name="The Broad Institute Genome Sequencing Center for Infectious Disease"/>
            <person name="Wu L."/>
            <person name="Ma J."/>
        </authorList>
    </citation>
    <scope>NUCLEOTIDE SEQUENCE [LARGE SCALE GENOMIC DNA]</scope>
    <source>
        <strain evidence="11">JCM 16950</strain>
    </source>
</reference>
<feature type="compositionally biased region" description="Low complexity" evidence="8">
    <location>
        <begin position="719"/>
        <end position="730"/>
    </location>
</feature>
<feature type="domain" description="ABC transporter" evidence="9">
    <location>
        <begin position="366"/>
        <end position="617"/>
    </location>
</feature>
<dbReference type="InterPro" id="IPR003593">
    <property type="entry name" value="AAA+_ATPase"/>
</dbReference>
<dbReference type="Pfam" id="PF00005">
    <property type="entry name" value="ABC_tran"/>
    <property type="match status" value="2"/>
</dbReference>
<name>A0ABP7FZ29_9MICO</name>
<evidence type="ECO:0000313" key="11">
    <source>
        <dbReference type="Proteomes" id="UP001500540"/>
    </source>
</evidence>
<evidence type="ECO:0000256" key="7">
    <source>
        <dbReference type="ARBA" id="ARBA00023136"/>
    </source>
</evidence>
<dbReference type="NCBIfam" id="NF008453">
    <property type="entry name" value="PRK11308.1"/>
    <property type="match status" value="2"/>
</dbReference>
<keyword evidence="5" id="KW-0547">Nucleotide-binding</keyword>
<dbReference type="Proteomes" id="UP001500540">
    <property type="component" value="Unassembled WGS sequence"/>
</dbReference>
<keyword evidence="6 10" id="KW-0067">ATP-binding</keyword>
<dbReference type="PROSITE" id="PS50893">
    <property type="entry name" value="ABC_TRANSPORTER_2"/>
    <property type="match status" value="2"/>
</dbReference>
<dbReference type="Gene3D" id="3.40.50.300">
    <property type="entry name" value="P-loop containing nucleotide triphosphate hydrolases"/>
    <property type="match status" value="2"/>
</dbReference>
<dbReference type="PANTHER" id="PTHR43297:SF2">
    <property type="entry name" value="DIPEPTIDE TRANSPORT ATP-BINDING PROTEIN DPPD"/>
    <property type="match status" value="1"/>
</dbReference>
<evidence type="ECO:0000256" key="5">
    <source>
        <dbReference type="ARBA" id="ARBA00022741"/>
    </source>
</evidence>
<dbReference type="GO" id="GO:0005524">
    <property type="term" value="F:ATP binding"/>
    <property type="evidence" value="ECO:0007669"/>
    <property type="project" value="UniProtKB-KW"/>
</dbReference>
<protein>
    <submittedName>
        <fullName evidence="10">ABC transporter ATP-binding protein</fullName>
    </submittedName>
</protein>
<dbReference type="InterPro" id="IPR027417">
    <property type="entry name" value="P-loop_NTPase"/>
</dbReference>
<comment type="subcellular location">
    <subcellularLocation>
        <location evidence="1">Cell membrane</location>
        <topology evidence="1">Peripheral membrane protein</topology>
    </subcellularLocation>
</comment>
<keyword evidence="7" id="KW-0472">Membrane</keyword>
<keyword evidence="4" id="KW-1003">Cell membrane</keyword>
<evidence type="ECO:0000256" key="1">
    <source>
        <dbReference type="ARBA" id="ARBA00004202"/>
    </source>
</evidence>
<evidence type="ECO:0000313" key="10">
    <source>
        <dbReference type="EMBL" id="GAA3751511.1"/>
    </source>
</evidence>
<dbReference type="NCBIfam" id="NF007739">
    <property type="entry name" value="PRK10419.1"/>
    <property type="match status" value="2"/>
</dbReference>
<sequence length="730" mass="79264">MALLEISGLSTDIHLSKSVVHALNDVSFSVDAGETVGLVGESGCGKTMTAMSIERLLPPGGHIVGGSVVFDGRNLVTLPESAMRGIRGGDIGMIFQDPMTSLNPVQTIEEQVTEPLLLHRGMSAGRARAQVLEMLDLVGIPNPVQRMRSYPHQLSGGQRQRVMIAMALICRPKLLIADEPTTALDVTVQKQILELIDSLREELGMAVILVTHDLGVIAGRADRVVVMYAGKVAETAGTHTLFHAPRHRYTEALFEALPERAAGTGERLYSIPGLPPDLVDPPPACRFAPRCRFAIDRCRGEVPQLEDVPADDGPHRFACFVPREEPMPAPVQIILERSPAEPAAHSDDREWVAPTRFIPDDGPPLLQLDKLVKDFPVTRGALLRRKIGAVSAVASASFTISRGQTVGLVGESGCGKTTLGRLIVGLELPTDGRILFRGRPLAHRNRADRRQNRRDVQFMFQDSYASLDPRMRVRAILREPLEIQHVGAGRDRDRRVDELLEDVGLPRRAAERYPHEFSGGQRQRIGLARALALQPALIVADEPVSALDVSVQAQVLNLMKQLQRERELTYLFISHDLSVVRYLSDVIAVMYLGKIVEIGPAAEVYAAPQHHYTRGLIDTIPVADPVAERAKAKLGVRGELPSAMNPPSGCRFRTRCPAAQEICAQVEPRLRIGGGSAQDGPAAPPGVRPHLVACHFPLQMAAAGLTPGRPALPLPPTGLGPVRTTGHGPR</sequence>
<dbReference type="EMBL" id="BAABAF010000001">
    <property type="protein sequence ID" value="GAA3751511.1"/>
    <property type="molecule type" value="Genomic_DNA"/>
</dbReference>
<accession>A0ABP7FZ29</accession>
<evidence type="ECO:0000256" key="6">
    <source>
        <dbReference type="ARBA" id="ARBA00022840"/>
    </source>
</evidence>
<evidence type="ECO:0000256" key="8">
    <source>
        <dbReference type="SAM" id="MobiDB-lite"/>
    </source>
</evidence>
<feature type="region of interest" description="Disordered" evidence="8">
    <location>
        <begin position="707"/>
        <end position="730"/>
    </location>
</feature>
<dbReference type="Pfam" id="PF08352">
    <property type="entry name" value="oligo_HPY"/>
    <property type="match status" value="2"/>
</dbReference>
<dbReference type="RefSeq" id="WP_344779400.1">
    <property type="nucleotide sequence ID" value="NZ_BAABAF010000001.1"/>
</dbReference>